<dbReference type="AlphaFoldDB" id="A0A556AVB0"/>
<keyword evidence="3" id="KW-1185">Reference proteome</keyword>
<dbReference type="GO" id="GO:0006145">
    <property type="term" value="P:purine nucleobase catabolic process"/>
    <property type="evidence" value="ECO:0007669"/>
    <property type="project" value="TreeGrafter"/>
</dbReference>
<dbReference type="SUPFAM" id="SSF51556">
    <property type="entry name" value="Metallo-dependent hydrolases"/>
    <property type="match status" value="1"/>
</dbReference>
<dbReference type="OrthoDB" id="5687299at2"/>
<dbReference type="InterPro" id="IPR050138">
    <property type="entry name" value="DHOase/Allantoinase_Hydrolase"/>
</dbReference>
<dbReference type="Proteomes" id="UP000318405">
    <property type="component" value="Unassembled WGS sequence"/>
</dbReference>
<reference evidence="2 3" key="1">
    <citation type="submission" date="2019-07" db="EMBL/GenBank/DDBJ databases">
        <title>Qingshengfaniella alkalisoli gen. nov., sp. nov., isolated from saline soil.</title>
        <authorList>
            <person name="Xu L."/>
            <person name="Huang X.-X."/>
            <person name="Sun J.-Q."/>
        </authorList>
    </citation>
    <scope>NUCLEOTIDE SEQUENCE [LARGE SCALE GENOMIC DNA]</scope>
    <source>
        <strain evidence="2 3">DSM 27279</strain>
    </source>
</reference>
<dbReference type="InterPro" id="IPR011059">
    <property type="entry name" value="Metal-dep_hydrolase_composite"/>
</dbReference>
<keyword evidence="2" id="KW-0378">Hydrolase</keyword>
<comment type="caution">
    <text evidence="2">The sequence shown here is derived from an EMBL/GenBank/DDBJ whole genome shotgun (WGS) entry which is preliminary data.</text>
</comment>
<dbReference type="InterPro" id="IPR032466">
    <property type="entry name" value="Metal_Hydrolase"/>
</dbReference>
<gene>
    <name evidence="2" type="ORF">FOZ76_07605</name>
</gene>
<dbReference type="CDD" id="cd01302">
    <property type="entry name" value="Cyclic_amidohydrolases"/>
    <property type="match status" value="1"/>
</dbReference>
<evidence type="ECO:0000313" key="3">
    <source>
        <dbReference type="Proteomes" id="UP000318405"/>
    </source>
</evidence>
<dbReference type="Gene3D" id="3.20.20.140">
    <property type="entry name" value="Metal-dependent hydrolases"/>
    <property type="match status" value="1"/>
</dbReference>
<accession>A0A556AVB0</accession>
<dbReference type="InterPro" id="IPR006680">
    <property type="entry name" value="Amidohydro-rel"/>
</dbReference>
<dbReference type="Gene3D" id="2.30.40.10">
    <property type="entry name" value="Urease, subunit C, domain 1"/>
    <property type="match status" value="1"/>
</dbReference>
<dbReference type="Pfam" id="PF01979">
    <property type="entry name" value="Amidohydro_1"/>
    <property type="match status" value="1"/>
</dbReference>
<dbReference type="RefSeq" id="WP_143947548.1">
    <property type="nucleotide sequence ID" value="NZ_BAABMB010000002.1"/>
</dbReference>
<dbReference type="GO" id="GO:0005737">
    <property type="term" value="C:cytoplasm"/>
    <property type="evidence" value="ECO:0007669"/>
    <property type="project" value="TreeGrafter"/>
</dbReference>
<dbReference type="SUPFAM" id="SSF51338">
    <property type="entry name" value="Composite domain of metallo-dependent hydrolases"/>
    <property type="match status" value="1"/>
</dbReference>
<protein>
    <submittedName>
        <fullName evidence="2">Amidohydrolase family protein</fullName>
    </submittedName>
</protein>
<feature type="domain" description="Amidohydrolase-related" evidence="1">
    <location>
        <begin position="53"/>
        <end position="432"/>
    </location>
</feature>
<dbReference type="EMBL" id="VLTJ01000012">
    <property type="protein sequence ID" value="TSH96888.1"/>
    <property type="molecule type" value="Genomic_DNA"/>
</dbReference>
<organism evidence="2 3">
    <name type="scientific">Verticiella sediminum</name>
    <dbReference type="NCBI Taxonomy" id="1247510"/>
    <lineage>
        <taxon>Bacteria</taxon>
        <taxon>Pseudomonadati</taxon>
        <taxon>Pseudomonadota</taxon>
        <taxon>Betaproteobacteria</taxon>
        <taxon>Burkholderiales</taxon>
        <taxon>Alcaligenaceae</taxon>
        <taxon>Verticiella</taxon>
    </lineage>
</organism>
<dbReference type="GO" id="GO:0004038">
    <property type="term" value="F:allantoinase activity"/>
    <property type="evidence" value="ECO:0007669"/>
    <property type="project" value="TreeGrafter"/>
</dbReference>
<sequence length="454" mass="49693">MTLDLVLKNARILLPQRGLVPGRIGVRAGRIAVIADEAEALDARETIDCEGRVVLPGVIDPHVHFGFGSPETDFETESRNAALGGTTSVLSFHRSKDIRDSFAEAHDRAVSQSCIDFGFHFGLTSHLHVETLREISEKFGVSSYKLYMMYKGAAGLAKGFTDIDDGLLYAALREAAAIPGAVLGVHCENVEVIPLLRDPLRAAGRDDLKAWNEQSPDFLEAENVHRVCYFAGKTGATVNIVHLSSKEALDEVRRHRRTPGRPPIHVETCPHYLFLNDESPAGPYAKVNPPVRGQADVEAMWEGVLDGSVTTIGSDHVPRKRSTKDKDIWSASNGFPGTGMILPILLHEGYHRRGVPLERLMQVASGNAAQSYNMPSKGGIEVGKDADLVVVDLDLEKTVDAAVLESYADYSPYEGMTLKGWPVRTLVRGRTVALDGKITEDARREPGGRYLRRL</sequence>
<dbReference type="PANTHER" id="PTHR43668">
    <property type="entry name" value="ALLANTOINASE"/>
    <property type="match status" value="1"/>
</dbReference>
<dbReference type="PANTHER" id="PTHR43668:SF2">
    <property type="entry name" value="ALLANTOINASE"/>
    <property type="match status" value="1"/>
</dbReference>
<evidence type="ECO:0000313" key="2">
    <source>
        <dbReference type="EMBL" id="TSH96888.1"/>
    </source>
</evidence>
<name>A0A556AVB0_9BURK</name>
<proteinExistence type="predicted"/>
<evidence type="ECO:0000259" key="1">
    <source>
        <dbReference type="Pfam" id="PF01979"/>
    </source>
</evidence>